<dbReference type="InterPro" id="IPR006201">
    <property type="entry name" value="Neur_channel"/>
</dbReference>
<dbReference type="Gene3D" id="2.70.170.10">
    <property type="entry name" value="Neurotransmitter-gated ion-channel ligand-binding domain"/>
    <property type="match status" value="1"/>
</dbReference>
<evidence type="ECO:0000256" key="2">
    <source>
        <dbReference type="SAM" id="MobiDB-lite"/>
    </source>
</evidence>
<name>A0AAV4H1I6_9GAST</name>
<protein>
    <submittedName>
        <fullName evidence="5">Neuronal acetylcholine receptor subunit alpha-10</fullName>
    </submittedName>
</protein>
<feature type="compositionally biased region" description="Polar residues" evidence="2">
    <location>
        <begin position="402"/>
        <end position="427"/>
    </location>
</feature>
<dbReference type="CDD" id="cd19051">
    <property type="entry name" value="LGIC_TM_cation"/>
    <property type="match status" value="1"/>
</dbReference>
<dbReference type="Gene3D" id="1.20.58.390">
    <property type="entry name" value="Neurotransmitter-gated ion-channel transmembrane domain"/>
    <property type="match status" value="2"/>
</dbReference>
<keyword evidence="3" id="KW-0812">Transmembrane</keyword>
<reference evidence="5 6" key="1">
    <citation type="journal article" date="2021" name="Elife">
        <title>Chloroplast acquisition without the gene transfer in kleptoplastic sea slugs, Plakobranchus ocellatus.</title>
        <authorList>
            <person name="Maeda T."/>
            <person name="Takahashi S."/>
            <person name="Yoshida T."/>
            <person name="Shimamura S."/>
            <person name="Takaki Y."/>
            <person name="Nagai Y."/>
            <person name="Toyoda A."/>
            <person name="Suzuki Y."/>
            <person name="Arimoto A."/>
            <person name="Ishii H."/>
            <person name="Satoh N."/>
            <person name="Nishiyama T."/>
            <person name="Hasebe M."/>
            <person name="Maruyama T."/>
            <person name="Minagawa J."/>
            <person name="Obokata J."/>
            <person name="Shigenobu S."/>
        </authorList>
    </citation>
    <scope>NUCLEOTIDE SEQUENCE [LARGE SCALE GENOMIC DNA]</scope>
</reference>
<dbReference type="GO" id="GO:0005230">
    <property type="term" value="F:extracellular ligand-gated monoatomic ion channel activity"/>
    <property type="evidence" value="ECO:0007669"/>
    <property type="project" value="InterPro"/>
</dbReference>
<evidence type="ECO:0000256" key="1">
    <source>
        <dbReference type="ARBA" id="ARBA00004141"/>
    </source>
</evidence>
<dbReference type="EMBL" id="BMAT01005338">
    <property type="protein sequence ID" value="GFR91300.1"/>
    <property type="molecule type" value="Genomic_DNA"/>
</dbReference>
<comment type="caution">
    <text evidence="5">The sequence shown here is derived from an EMBL/GenBank/DDBJ whole genome shotgun (WGS) entry which is preliminary data.</text>
</comment>
<dbReference type="InterPro" id="IPR006029">
    <property type="entry name" value="Neurotrans-gated_channel_TM"/>
</dbReference>
<dbReference type="InterPro" id="IPR038050">
    <property type="entry name" value="Neuro_actylchol_rec"/>
</dbReference>
<organism evidence="5 6">
    <name type="scientific">Elysia marginata</name>
    <dbReference type="NCBI Taxonomy" id="1093978"/>
    <lineage>
        <taxon>Eukaryota</taxon>
        <taxon>Metazoa</taxon>
        <taxon>Spiralia</taxon>
        <taxon>Lophotrochozoa</taxon>
        <taxon>Mollusca</taxon>
        <taxon>Gastropoda</taxon>
        <taxon>Heterobranchia</taxon>
        <taxon>Euthyneura</taxon>
        <taxon>Panpulmonata</taxon>
        <taxon>Sacoglossa</taxon>
        <taxon>Placobranchoidea</taxon>
        <taxon>Plakobranchidae</taxon>
        <taxon>Elysia</taxon>
    </lineage>
</organism>
<keyword evidence="5" id="KW-0675">Receptor</keyword>
<sequence length="531" mass="60401">MQRVTLKHILLGVAVKRNVVFYSCCEEPFPDVTFSIQLRRRTKYYFMNIIIPCIILSFLCLGGFLLPPESGEKITLGLSVLLTITVFMLMVADKMPQTSESISVISIYLMVVLATSCLSVLSSVLVLSIHHQRGRPSRPPLWLRRLCFSLVARMLRLVQIRDTYATEFGNGKEPSEKKKIRFEGYDETKQCCHSNCRSPGRNGSKLDINNATARYKIAKSSHDGYIEMRTQVRHNSYPLQCRCRIGTKRPSDVSCQCYTSRVYVPSQQETTSVHTPSAAFNVHRPSTHSTFYRGHQEHACYSVESNAKCFSDGEVLANNLRHDHDHLKTRNSQSYRAAVIASDSPECRFQLRDTSEGQLVCEFENSSGDGPTKGNEMEDIEKGESAKVKEFKSDYSCDEDSLSNSGSDSEDNQTFCKDPTQTSGSQQQEILIHDHSVTNDTLIRKSKAATLNTAQQQPSQNATYRTILRYLLNLVHIRQEQEVTEVKDEELYKEWHDLAFVLDRLLFYLFFFVTLVSTVGILEMRPETEPL</sequence>
<evidence type="ECO:0000313" key="5">
    <source>
        <dbReference type="EMBL" id="GFR91300.1"/>
    </source>
</evidence>
<keyword evidence="3" id="KW-0472">Membrane</keyword>
<feature type="domain" description="Neurotransmitter-gated ion-channel transmembrane" evidence="4">
    <location>
        <begin position="49"/>
        <end position="214"/>
    </location>
</feature>
<gene>
    <name evidence="5" type="ORF">ElyMa_002589200</name>
</gene>
<keyword evidence="6" id="KW-1185">Reference proteome</keyword>
<accession>A0AAV4H1I6</accession>
<dbReference type="AlphaFoldDB" id="A0AAV4H1I6"/>
<dbReference type="FunFam" id="1.20.58.390:FF:000043">
    <property type="entry name" value="AcetylCholine Receptor"/>
    <property type="match status" value="1"/>
</dbReference>
<dbReference type="InterPro" id="IPR036734">
    <property type="entry name" value="Neur_chan_lig-bd_sf"/>
</dbReference>
<feature type="transmembrane region" description="Helical" evidence="3">
    <location>
        <begin position="104"/>
        <end position="129"/>
    </location>
</feature>
<dbReference type="SUPFAM" id="SSF90112">
    <property type="entry name" value="Neurotransmitter-gated ion-channel transmembrane pore"/>
    <property type="match status" value="1"/>
</dbReference>
<proteinExistence type="predicted"/>
<dbReference type="InterPro" id="IPR036719">
    <property type="entry name" value="Neuro-gated_channel_TM_sf"/>
</dbReference>
<feature type="transmembrane region" description="Helical" evidence="3">
    <location>
        <begin position="505"/>
        <end position="522"/>
    </location>
</feature>
<keyword evidence="3" id="KW-1133">Transmembrane helix</keyword>
<dbReference type="PANTHER" id="PTHR18945">
    <property type="entry name" value="NEUROTRANSMITTER GATED ION CHANNEL"/>
    <property type="match status" value="1"/>
</dbReference>
<dbReference type="Proteomes" id="UP000762676">
    <property type="component" value="Unassembled WGS sequence"/>
</dbReference>
<feature type="transmembrane region" description="Helical" evidence="3">
    <location>
        <begin position="74"/>
        <end position="92"/>
    </location>
</feature>
<dbReference type="Pfam" id="PF02932">
    <property type="entry name" value="Neur_chan_memb"/>
    <property type="match status" value="1"/>
</dbReference>
<evidence type="ECO:0000313" key="6">
    <source>
        <dbReference type="Proteomes" id="UP000762676"/>
    </source>
</evidence>
<dbReference type="GO" id="GO:0016020">
    <property type="term" value="C:membrane"/>
    <property type="evidence" value="ECO:0007669"/>
    <property type="project" value="UniProtKB-SubCell"/>
</dbReference>
<feature type="transmembrane region" description="Helical" evidence="3">
    <location>
        <begin position="45"/>
        <end position="68"/>
    </location>
</feature>
<evidence type="ECO:0000259" key="4">
    <source>
        <dbReference type="Pfam" id="PF02932"/>
    </source>
</evidence>
<comment type="subcellular location">
    <subcellularLocation>
        <location evidence="1">Membrane</location>
        <topology evidence="1">Multi-pass membrane protein</topology>
    </subcellularLocation>
</comment>
<dbReference type="GO" id="GO:0004888">
    <property type="term" value="F:transmembrane signaling receptor activity"/>
    <property type="evidence" value="ECO:0007669"/>
    <property type="project" value="InterPro"/>
</dbReference>
<evidence type="ECO:0000256" key="3">
    <source>
        <dbReference type="SAM" id="Phobius"/>
    </source>
</evidence>
<feature type="region of interest" description="Disordered" evidence="2">
    <location>
        <begin position="398"/>
        <end position="427"/>
    </location>
</feature>